<reference evidence="2 3" key="1">
    <citation type="submission" date="2016-07" db="EMBL/GenBank/DDBJ databases">
        <title>Draft genome of Scalindua rubra, obtained from a brine-seawater interface in the Red Sea, sheds light on salt adaptation in anammox bacteria.</title>
        <authorList>
            <person name="Speth D.R."/>
            <person name="Lagkouvardos I."/>
            <person name="Wang Y."/>
            <person name="Qian P.-Y."/>
            <person name="Dutilh B.E."/>
            <person name="Jetten M.S."/>
        </authorList>
    </citation>
    <scope>NUCLEOTIDE SEQUENCE [LARGE SCALE GENOMIC DNA]</scope>
    <source>
        <strain evidence="2">BSI-1</strain>
    </source>
</reference>
<accession>A0A1E3X259</accession>
<proteinExistence type="predicted"/>
<evidence type="ECO:0000256" key="1">
    <source>
        <dbReference type="SAM" id="MobiDB-lite"/>
    </source>
</evidence>
<dbReference type="AlphaFoldDB" id="A0A1E3X259"/>
<gene>
    <name evidence="2" type="ORF">SCARUB_05242</name>
</gene>
<name>A0A1E3X259_9BACT</name>
<organism evidence="2 3">
    <name type="scientific">Candidatus Scalindua rubra</name>
    <dbReference type="NCBI Taxonomy" id="1872076"/>
    <lineage>
        <taxon>Bacteria</taxon>
        <taxon>Pseudomonadati</taxon>
        <taxon>Planctomycetota</taxon>
        <taxon>Candidatus Brocadiia</taxon>
        <taxon>Candidatus Brocadiales</taxon>
        <taxon>Candidatus Scalinduaceae</taxon>
        <taxon>Candidatus Scalindua</taxon>
    </lineage>
</organism>
<dbReference type="Proteomes" id="UP000094056">
    <property type="component" value="Unassembled WGS sequence"/>
</dbReference>
<feature type="region of interest" description="Disordered" evidence="1">
    <location>
        <begin position="1"/>
        <end position="42"/>
    </location>
</feature>
<protein>
    <submittedName>
        <fullName evidence="2">Uncharacterized protein</fullName>
    </submittedName>
</protein>
<sequence length="42" mass="4712">MLEDEKPELILQNPHHERTKKVSTGSAHKLEGFSPGVDAKRT</sequence>
<dbReference type="EMBL" id="MAYW01000422">
    <property type="protein sequence ID" value="ODS29662.1"/>
    <property type="molecule type" value="Genomic_DNA"/>
</dbReference>
<evidence type="ECO:0000313" key="3">
    <source>
        <dbReference type="Proteomes" id="UP000094056"/>
    </source>
</evidence>
<comment type="caution">
    <text evidence="2">The sequence shown here is derived from an EMBL/GenBank/DDBJ whole genome shotgun (WGS) entry which is preliminary data.</text>
</comment>
<evidence type="ECO:0000313" key="2">
    <source>
        <dbReference type="EMBL" id="ODS29662.1"/>
    </source>
</evidence>